<name>A0A1H7X263_STRJI</name>
<evidence type="ECO:0000313" key="1">
    <source>
        <dbReference type="EMBL" id="SEM27178.1"/>
    </source>
</evidence>
<protein>
    <submittedName>
        <fullName evidence="1">HicB family protein</fullName>
    </submittedName>
</protein>
<dbReference type="AlphaFoldDB" id="A0A1H7X263"/>
<dbReference type="Proteomes" id="UP000183015">
    <property type="component" value="Unassembled WGS sequence"/>
</dbReference>
<dbReference type="SUPFAM" id="SSF47598">
    <property type="entry name" value="Ribbon-helix-helix"/>
    <property type="match status" value="1"/>
</dbReference>
<organism evidence="1 2">
    <name type="scientific">Streptacidiphilus jiangxiensis</name>
    <dbReference type="NCBI Taxonomy" id="235985"/>
    <lineage>
        <taxon>Bacteria</taxon>
        <taxon>Bacillati</taxon>
        <taxon>Actinomycetota</taxon>
        <taxon>Actinomycetes</taxon>
        <taxon>Kitasatosporales</taxon>
        <taxon>Streptomycetaceae</taxon>
        <taxon>Streptacidiphilus</taxon>
    </lineage>
</organism>
<evidence type="ECO:0000313" key="2">
    <source>
        <dbReference type="Proteomes" id="UP000183015"/>
    </source>
</evidence>
<dbReference type="InterPro" id="IPR008651">
    <property type="entry name" value="Uncharacterised_HicB"/>
</dbReference>
<dbReference type="RefSeq" id="WP_042452493.1">
    <property type="nucleotide sequence ID" value="NZ_BBPN01000025.1"/>
</dbReference>
<gene>
    <name evidence="1" type="ORF">SAMN05414137_12246</name>
</gene>
<dbReference type="Pfam" id="PF05534">
    <property type="entry name" value="HicB"/>
    <property type="match status" value="1"/>
</dbReference>
<dbReference type="eggNOG" id="ENOG5032NFP">
    <property type="taxonomic scope" value="Bacteria"/>
</dbReference>
<dbReference type="EMBL" id="FOAZ01000022">
    <property type="protein sequence ID" value="SEM27178.1"/>
    <property type="molecule type" value="Genomic_DNA"/>
</dbReference>
<proteinExistence type="predicted"/>
<dbReference type="GO" id="GO:0006355">
    <property type="term" value="P:regulation of DNA-templated transcription"/>
    <property type="evidence" value="ECO:0007669"/>
    <property type="project" value="InterPro"/>
</dbReference>
<accession>A0A1H7X263</accession>
<reference evidence="2" key="1">
    <citation type="submission" date="2016-10" db="EMBL/GenBank/DDBJ databases">
        <authorList>
            <person name="Varghese N."/>
        </authorList>
    </citation>
    <scope>NUCLEOTIDE SEQUENCE [LARGE SCALE GENOMIC DNA]</scope>
    <source>
        <strain evidence="2">DSM 45096 / BCRC 16803 / CGMCC 4.1857 / CIP 109030 / JCM 12277 / KCTC 19219 / NBRC 100920 / 33214</strain>
    </source>
</reference>
<sequence>MSKHITIRVDEEFHARLAARAAAEGTTITALVTEAARRELDPDRQRFLEAAAEFNTSENWEYFQERFGGKKSA</sequence>
<keyword evidence="2" id="KW-1185">Reference proteome</keyword>
<dbReference type="InterPro" id="IPR010985">
    <property type="entry name" value="Ribbon_hlx_hlx"/>
</dbReference>
<dbReference type="OrthoDB" id="3855043at2"/>
<dbReference type="STRING" id="235985.SAMN05414137_12246"/>